<proteinExistence type="predicted"/>
<evidence type="ECO:0000256" key="2">
    <source>
        <dbReference type="ARBA" id="ARBA00022741"/>
    </source>
</evidence>
<dbReference type="Proteomes" id="UP000321790">
    <property type="component" value="Unassembled WGS sequence"/>
</dbReference>
<dbReference type="PANTHER" id="PTHR43553">
    <property type="entry name" value="HEAVY METAL TRANSPORTER"/>
    <property type="match status" value="1"/>
</dbReference>
<evidence type="ECO:0000256" key="3">
    <source>
        <dbReference type="ARBA" id="ARBA00022840"/>
    </source>
</evidence>
<protein>
    <submittedName>
        <fullName evidence="5">ATP-binding cassette domain-containing protein</fullName>
    </submittedName>
</protein>
<comment type="caution">
    <text evidence="5">The sequence shown here is derived from an EMBL/GenBank/DDBJ whole genome shotgun (WGS) entry which is preliminary data.</text>
</comment>
<dbReference type="GO" id="GO:0042626">
    <property type="term" value="F:ATPase-coupled transmembrane transporter activity"/>
    <property type="evidence" value="ECO:0007669"/>
    <property type="project" value="TreeGrafter"/>
</dbReference>
<dbReference type="InterPro" id="IPR050095">
    <property type="entry name" value="ECF_ABC_transporter_ATP-bd"/>
</dbReference>
<dbReference type="Pfam" id="PF00005">
    <property type="entry name" value="ABC_tran"/>
    <property type="match status" value="1"/>
</dbReference>
<dbReference type="GO" id="GO:0043190">
    <property type="term" value="C:ATP-binding cassette (ABC) transporter complex"/>
    <property type="evidence" value="ECO:0007669"/>
    <property type="project" value="TreeGrafter"/>
</dbReference>
<reference evidence="6" key="1">
    <citation type="submission" date="2019-08" db="EMBL/GenBank/DDBJ databases">
        <title>Seonamhaeicola sediminis sp. nov., isolated from marine sediment.</title>
        <authorList>
            <person name="Cao W.R."/>
        </authorList>
    </citation>
    <scope>NUCLEOTIDE SEQUENCE [LARGE SCALE GENOMIC DNA]</scope>
    <source>
        <strain evidence="6">Gy8</strain>
    </source>
</reference>
<dbReference type="PROSITE" id="PS50893">
    <property type="entry name" value="ABC_TRANSPORTER_2"/>
    <property type="match status" value="1"/>
</dbReference>
<organism evidence="5 6">
    <name type="scientific">Seonamhaeicola algicola</name>
    <dbReference type="NCBI Taxonomy" id="1719036"/>
    <lineage>
        <taxon>Bacteria</taxon>
        <taxon>Pseudomonadati</taxon>
        <taxon>Bacteroidota</taxon>
        <taxon>Flavobacteriia</taxon>
        <taxon>Flavobacteriales</taxon>
        <taxon>Flavobacteriaceae</taxon>
    </lineage>
</organism>
<evidence type="ECO:0000259" key="4">
    <source>
        <dbReference type="PROSITE" id="PS50893"/>
    </source>
</evidence>
<feature type="domain" description="ABC transporter" evidence="4">
    <location>
        <begin position="182"/>
        <end position="406"/>
    </location>
</feature>
<keyword evidence="2" id="KW-0547">Nucleotide-binding</keyword>
<keyword evidence="3 5" id="KW-0067">ATP-binding</keyword>
<evidence type="ECO:0000256" key="1">
    <source>
        <dbReference type="ARBA" id="ARBA00022448"/>
    </source>
</evidence>
<dbReference type="GO" id="GO:0005524">
    <property type="term" value="F:ATP binding"/>
    <property type="evidence" value="ECO:0007669"/>
    <property type="project" value="UniProtKB-KW"/>
</dbReference>
<keyword evidence="6" id="KW-1185">Reference proteome</keyword>
<dbReference type="InterPro" id="IPR003439">
    <property type="entry name" value="ABC_transporter-like_ATP-bd"/>
</dbReference>
<dbReference type="Gene3D" id="3.40.50.300">
    <property type="entry name" value="P-loop containing nucleotide triphosphate hydrolases"/>
    <property type="match status" value="2"/>
</dbReference>
<gene>
    <name evidence="5" type="ORF">FUA26_00855</name>
</gene>
<dbReference type="RefSeq" id="WP_147130526.1">
    <property type="nucleotide sequence ID" value="NZ_VOSC01000005.1"/>
</dbReference>
<evidence type="ECO:0000313" key="6">
    <source>
        <dbReference type="Proteomes" id="UP000321790"/>
    </source>
</evidence>
<evidence type="ECO:0000313" key="5">
    <source>
        <dbReference type="EMBL" id="TXE15088.1"/>
    </source>
</evidence>
<dbReference type="InterPro" id="IPR027417">
    <property type="entry name" value="P-loop_NTPase"/>
</dbReference>
<dbReference type="SMART" id="SM00382">
    <property type="entry name" value="AAA"/>
    <property type="match status" value="1"/>
</dbReference>
<dbReference type="EMBL" id="VOSC01000005">
    <property type="protein sequence ID" value="TXE15088.1"/>
    <property type="molecule type" value="Genomic_DNA"/>
</dbReference>
<dbReference type="GO" id="GO:0016887">
    <property type="term" value="F:ATP hydrolysis activity"/>
    <property type="evidence" value="ECO:0007669"/>
    <property type="project" value="InterPro"/>
</dbReference>
<dbReference type="OrthoDB" id="9789994at2"/>
<dbReference type="SUPFAM" id="SSF52540">
    <property type="entry name" value="P-loop containing nucleoside triphosphate hydrolases"/>
    <property type="match status" value="2"/>
</dbReference>
<dbReference type="AlphaFoldDB" id="A0A5C7B2G7"/>
<name>A0A5C7B2G7_9FLAO</name>
<dbReference type="CDD" id="cd00267">
    <property type="entry name" value="ABC_ATPase"/>
    <property type="match status" value="1"/>
</dbReference>
<accession>A0A5C7B2G7</accession>
<dbReference type="InterPro" id="IPR003593">
    <property type="entry name" value="AAA+_ATPase"/>
</dbReference>
<sequence>MLKTHVAIYITSNNNKQLLLNNILSGELLPNLKPLKGAVFSEYVINKHIDLERRYGHVFITAANKNSLAHASEGERKKALLQHIISNKPEYIIADNIYGNLDVETQKNIKLLFHKLNKSTIIIQITNRLQDVLSFIDTVFQFSENTLKPLIHTEDEKNTKNYFINTLPKPHKPIVLQTKTLVKFENVSVAYFDRMIIKNINWEINQGEFWHLKGANGSGKSTILSLISGDNPKAYNQNIYLFGNKKGSGESVWDIKKQIGFFGFDMLRGFKKHESIENMILSGFYDSVGLYKHPNESEIAIAQQWLALLGMKSIKSKSFQTLSSGHKRLVLIARAMVKHPPLLILDEPTNGLDDTDALMFTSLINKIATETNTAILYVSHREEAGLKPDFIYQLSPSKTGSTGKQII</sequence>
<dbReference type="PANTHER" id="PTHR43553:SF3">
    <property type="entry name" value="ABC TRANSPORTER ATP-BINDING PROTEIN MODF"/>
    <property type="match status" value="1"/>
</dbReference>
<keyword evidence="1" id="KW-0813">Transport</keyword>